<dbReference type="RefSeq" id="WP_197988191.1">
    <property type="nucleotide sequence ID" value="NZ_JACYXC010000001.1"/>
</dbReference>
<evidence type="ECO:0000256" key="6">
    <source>
        <dbReference type="ARBA" id="ARBA00035169"/>
    </source>
</evidence>
<dbReference type="EMBL" id="JACYXC010000001">
    <property type="protein sequence ID" value="MBH5334500.1"/>
    <property type="molecule type" value="Genomic_DNA"/>
</dbReference>
<dbReference type="Proteomes" id="UP000807371">
    <property type="component" value="Unassembled WGS sequence"/>
</dbReference>
<evidence type="ECO:0000313" key="10">
    <source>
        <dbReference type="Proteomes" id="UP000807371"/>
    </source>
</evidence>
<keyword evidence="1" id="KW-0276">Fatty acid metabolism</keyword>
<dbReference type="Gene3D" id="3.10.129.30">
    <property type="entry name" value="Rv0098, thioesterase-like hot dog domain"/>
    <property type="match status" value="1"/>
</dbReference>
<evidence type="ECO:0000256" key="5">
    <source>
        <dbReference type="ARBA" id="ARBA00035127"/>
    </source>
</evidence>
<dbReference type="Pfam" id="PF10862">
    <property type="entry name" value="FcoT"/>
    <property type="match status" value="1"/>
</dbReference>
<reference evidence="9 10" key="1">
    <citation type="submission" date="2020-09" db="EMBL/GenBank/DDBJ databases">
        <title>Biosynthesis of the nuclear factor of activated T cells inhibitor NFAT-133 and its congeners in Streptomyces pactum.</title>
        <authorList>
            <person name="Zhou W."/>
            <person name="Posri P."/>
            <person name="Abugrain M.E."/>
            <person name="Weisberg A.J."/>
            <person name="Chang J.H."/>
            <person name="Mahmud T."/>
        </authorList>
    </citation>
    <scope>NUCLEOTIDE SEQUENCE [LARGE SCALE GENOMIC DNA]</scope>
    <source>
        <strain evidence="9 10">ATCC 27456</strain>
    </source>
</reference>
<accession>A0ABS0NH32</accession>
<evidence type="ECO:0000256" key="3">
    <source>
        <dbReference type="ARBA" id="ARBA00023239"/>
    </source>
</evidence>
<keyword evidence="2" id="KW-0443">Lipid metabolism</keyword>
<evidence type="ECO:0000313" key="9">
    <source>
        <dbReference type="EMBL" id="MBH5334500.1"/>
    </source>
</evidence>
<keyword evidence="10" id="KW-1185">Reference proteome</keyword>
<evidence type="ECO:0000256" key="7">
    <source>
        <dbReference type="ARBA" id="ARBA00035448"/>
    </source>
</evidence>
<dbReference type="EC" id="4.3.2.11" evidence="5"/>
<gene>
    <name evidence="9" type="ORF">IHE55_06650</name>
</gene>
<dbReference type="InterPro" id="IPR022598">
    <property type="entry name" value="FcoT_ThioEstase"/>
</dbReference>
<evidence type="ECO:0000256" key="4">
    <source>
        <dbReference type="ARBA" id="ARBA00035117"/>
    </source>
</evidence>
<keyword evidence="3" id="KW-0456">Lyase</keyword>
<evidence type="ECO:0000256" key="1">
    <source>
        <dbReference type="ARBA" id="ARBA00022832"/>
    </source>
</evidence>
<organism evidence="9 10">
    <name type="scientific">Streptomyces pactum</name>
    <dbReference type="NCBI Taxonomy" id="68249"/>
    <lineage>
        <taxon>Bacteria</taxon>
        <taxon>Bacillati</taxon>
        <taxon>Actinomycetota</taxon>
        <taxon>Actinomycetes</taxon>
        <taxon>Kitasatosporales</taxon>
        <taxon>Streptomycetaceae</taxon>
        <taxon>Streptomyces</taxon>
    </lineage>
</organism>
<sequence>MTVGTPAPGTVTFGDDPDLLARVLRVYRPECRYLRSAAVTVAGQPRDGGTAGVCGEFHIPRSWYIDDTGHFNAVEFNLCYNQMIYFLLAKSVREKAVRPFDTWSMDDFWARQLPDMFIVDFRSTFRRRMRGRRFWGQLDLVGVTERDGGNGPLVLLRTLCRFGEEETPACRGEVRIAVRKGPPSPR</sequence>
<evidence type="ECO:0000256" key="8">
    <source>
        <dbReference type="ARBA" id="ARBA00048742"/>
    </source>
</evidence>
<protein>
    <recommendedName>
        <fullName evidence="6">(2E)-enoyl-[ACP] glycyltransferase</fullName>
        <ecNumber evidence="5">4.3.2.11</ecNumber>
    </recommendedName>
    <alternativeName>
        <fullName evidence="7">(2E)-unsaturated fatty acyl-[ACP] glycyltransferase</fullName>
    </alternativeName>
</protein>
<name>A0ABS0NH32_9ACTN</name>
<dbReference type="InterPro" id="IPR043064">
    <property type="entry name" value="FcoT_ThioEstase_Rv0098-like_sf"/>
</dbReference>
<proteinExistence type="inferred from homology"/>
<comment type="similarity">
    <text evidence="4">Belongs to the FcoT family.</text>
</comment>
<comment type="caution">
    <text evidence="9">The sequence shown here is derived from an EMBL/GenBank/DDBJ whole genome shotgun (WGS) entry which is preliminary data.</text>
</comment>
<evidence type="ECO:0000256" key="2">
    <source>
        <dbReference type="ARBA" id="ARBA00023098"/>
    </source>
</evidence>
<comment type="catalytic activity">
    <reaction evidence="8">
        <text>a (3R)-3-[(carboxymethyl)amino]fatty acid + holo-[ACP] + H(+) = a (2E)-enoyl-[ACP] + glycine + H2O</text>
        <dbReference type="Rhea" id="RHEA:74923"/>
        <dbReference type="Rhea" id="RHEA-COMP:9685"/>
        <dbReference type="Rhea" id="RHEA-COMP:9925"/>
        <dbReference type="ChEBI" id="CHEBI:15377"/>
        <dbReference type="ChEBI" id="CHEBI:15378"/>
        <dbReference type="ChEBI" id="CHEBI:57305"/>
        <dbReference type="ChEBI" id="CHEBI:64479"/>
        <dbReference type="ChEBI" id="CHEBI:78784"/>
        <dbReference type="ChEBI" id="CHEBI:193080"/>
        <dbReference type="EC" id="4.3.2.11"/>
    </reaction>
    <physiologicalReaction direction="right-to-left" evidence="8">
        <dbReference type="Rhea" id="RHEA:74925"/>
    </physiologicalReaction>
</comment>